<proteinExistence type="predicted"/>
<dbReference type="EMBL" id="CM020618">
    <property type="protein sequence ID" value="KAK1858280.1"/>
    <property type="molecule type" value="Genomic_DNA"/>
</dbReference>
<protein>
    <submittedName>
        <fullName evidence="1">Uncharacterized protein</fullName>
    </submittedName>
</protein>
<evidence type="ECO:0000313" key="2">
    <source>
        <dbReference type="Proteomes" id="UP000798662"/>
    </source>
</evidence>
<reference evidence="1" key="1">
    <citation type="submission" date="2019-11" db="EMBL/GenBank/DDBJ databases">
        <title>Nori genome reveals adaptations in red seaweeds to the harsh intertidal environment.</title>
        <authorList>
            <person name="Wang D."/>
            <person name="Mao Y."/>
        </authorList>
    </citation>
    <scope>NUCLEOTIDE SEQUENCE</scope>
    <source>
        <tissue evidence="1">Gametophyte</tissue>
    </source>
</reference>
<sequence>MSAFPWPPLHHVCLPLPSPAPYLPRPGPPCTMYVFPCPPLRHACLHLPPRPVMAVTQWLHWAPPAPPPFPCGCISSHPPAPPAFLFSECRRLCGPSSAVGRMWRLSVCGMGVRDVVGAAICSSSGTDRGVGPYCGGAAVAAVVQSLLVWPRLGSARGGVTMCGVLCVAFDGEGSSMWWEAVRDGVTRPEWRGVAAAAALGLAGVPYTSAEALP</sequence>
<dbReference type="Proteomes" id="UP000798662">
    <property type="component" value="Chromosome 1"/>
</dbReference>
<name>A0ACC3BJZ0_PYRYE</name>
<comment type="caution">
    <text evidence="1">The sequence shown here is derived from an EMBL/GenBank/DDBJ whole genome shotgun (WGS) entry which is preliminary data.</text>
</comment>
<gene>
    <name evidence="1" type="ORF">I4F81_000890</name>
</gene>
<evidence type="ECO:0000313" key="1">
    <source>
        <dbReference type="EMBL" id="KAK1858280.1"/>
    </source>
</evidence>
<accession>A0ACC3BJZ0</accession>
<organism evidence="1 2">
    <name type="scientific">Pyropia yezoensis</name>
    <name type="common">Susabi-nori</name>
    <name type="synonym">Porphyra yezoensis</name>
    <dbReference type="NCBI Taxonomy" id="2788"/>
    <lineage>
        <taxon>Eukaryota</taxon>
        <taxon>Rhodophyta</taxon>
        <taxon>Bangiophyceae</taxon>
        <taxon>Bangiales</taxon>
        <taxon>Bangiaceae</taxon>
        <taxon>Pyropia</taxon>
    </lineage>
</organism>
<keyword evidence="2" id="KW-1185">Reference proteome</keyword>